<organism evidence="1 2">
    <name type="scientific">Halobacteriovorax marinus (strain ATCC BAA-682 / DSM 15412 / SJ)</name>
    <name type="common">Bacteriovorax marinus</name>
    <dbReference type="NCBI Taxonomy" id="862908"/>
    <lineage>
        <taxon>Bacteria</taxon>
        <taxon>Pseudomonadati</taxon>
        <taxon>Bdellovibrionota</taxon>
        <taxon>Bacteriovoracia</taxon>
        <taxon>Bacteriovoracales</taxon>
        <taxon>Halobacteriovoraceae</taxon>
        <taxon>Halobacteriovorax</taxon>
    </lineage>
</organism>
<evidence type="ECO:0000313" key="1">
    <source>
        <dbReference type="EMBL" id="CBW25711.1"/>
    </source>
</evidence>
<dbReference type="HOGENOM" id="CLU_2206352_0_0_7"/>
<reference evidence="2" key="1">
    <citation type="journal article" date="2013" name="ISME J.">
        <title>A small predatory core genome in the divergent marine Bacteriovorax marinus SJ and the terrestrial Bdellovibrio bacteriovorus.</title>
        <authorList>
            <person name="Crossman L.C."/>
            <person name="Chen H."/>
            <person name="Cerdeno-Tarraga A.M."/>
            <person name="Brooks K."/>
            <person name="Quail M.A."/>
            <person name="Pineiro S.A."/>
            <person name="Hobley L."/>
            <person name="Sockett R.E."/>
            <person name="Bentley S.D."/>
            <person name="Parkhill J."/>
            <person name="Williams H.N."/>
            <person name="Stine O.C."/>
        </authorList>
    </citation>
    <scope>NUCLEOTIDE SEQUENCE [LARGE SCALE GENOMIC DNA]</scope>
    <source>
        <strain evidence="2">ATCC BAA-682 / DSM 15412 / SJ</strain>
    </source>
</reference>
<proteinExistence type="predicted"/>
<dbReference type="Proteomes" id="UP000008963">
    <property type="component" value="Chromosome"/>
</dbReference>
<evidence type="ECO:0000313" key="2">
    <source>
        <dbReference type="Proteomes" id="UP000008963"/>
    </source>
</evidence>
<protein>
    <submittedName>
        <fullName evidence="1">Uncharacterized protein</fullName>
    </submittedName>
</protein>
<dbReference type="AlphaFoldDB" id="E1X5Z4"/>
<accession>E1X5Z4</accession>
<dbReference type="EMBL" id="FQ312005">
    <property type="protein sequence ID" value="CBW25711.1"/>
    <property type="molecule type" value="Genomic_DNA"/>
</dbReference>
<dbReference type="PATRIC" id="fig|862908.3.peg.777"/>
<name>E1X5Z4_HALMS</name>
<keyword evidence="2" id="KW-1185">Reference proteome</keyword>
<sequence length="107" mass="12287">MNSTLASLNCTTPSEVYTTKEMVINQFALNNGNANWGDWCYEVDTQEESSACTKELNQWDAWVDCTDSKFETSCKEWADKEGFASTERELNEFVEKCVKVNYENLLD</sequence>
<dbReference type="KEGG" id="bmx:BMS_0814"/>
<gene>
    <name evidence="1" type="ordered locus">BMS_0814</name>
</gene>